<evidence type="ECO:0000256" key="2">
    <source>
        <dbReference type="ARBA" id="ARBA00008821"/>
    </source>
</evidence>
<reference evidence="10" key="1">
    <citation type="journal article" date="2019" name="Int. J. Syst. Evol. Microbiol.">
        <title>The Global Catalogue of Microorganisms (GCM) 10K type strain sequencing project: providing services to taxonomists for standard genome sequencing and annotation.</title>
        <authorList>
            <consortium name="The Broad Institute Genomics Platform"/>
            <consortium name="The Broad Institute Genome Sequencing Center for Infectious Disease"/>
            <person name="Wu L."/>
            <person name="Ma J."/>
        </authorList>
    </citation>
    <scope>NUCLEOTIDE SEQUENCE [LARGE SCALE GENOMIC DNA]</scope>
    <source>
        <strain evidence="10">CCM 8896</strain>
    </source>
</reference>
<evidence type="ECO:0000256" key="4">
    <source>
        <dbReference type="ARBA" id="ARBA00022475"/>
    </source>
</evidence>
<dbReference type="PROSITE" id="PS01116">
    <property type="entry name" value="XANTH_URACIL_PERMASE"/>
    <property type="match status" value="1"/>
</dbReference>
<comment type="similarity">
    <text evidence="2">Belongs to the nucleobase:cation symporter-2 (NCS2) (TC 2.A.40) family.</text>
</comment>
<dbReference type="InterPro" id="IPR006043">
    <property type="entry name" value="NCS2"/>
</dbReference>
<feature type="transmembrane region" description="Helical" evidence="8">
    <location>
        <begin position="24"/>
        <end position="44"/>
    </location>
</feature>
<proteinExistence type="inferred from homology"/>
<dbReference type="NCBIfam" id="NF037981">
    <property type="entry name" value="NCS2_1"/>
    <property type="match status" value="1"/>
</dbReference>
<evidence type="ECO:0000256" key="6">
    <source>
        <dbReference type="ARBA" id="ARBA00022989"/>
    </source>
</evidence>
<comment type="subcellular location">
    <subcellularLocation>
        <location evidence="1">Cell membrane</location>
        <topology evidence="1">Multi-pass membrane protein</topology>
    </subcellularLocation>
</comment>
<dbReference type="RefSeq" id="WP_125712617.1">
    <property type="nucleotide sequence ID" value="NZ_JBHTOP010000002.1"/>
</dbReference>
<feature type="transmembrane region" description="Helical" evidence="8">
    <location>
        <begin position="318"/>
        <end position="336"/>
    </location>
</feature>
<dbReference type="Pfam" id="PF00860">
    <property type="entry name" value="Xan_ur_permease"/>
    <property type="match status" value="1"/>
</dbReference>
<name>A0ABW4J6K7_9LACO</name>
<dbReference type="PANTHER" id="PTHR42810:SF4">
    <property type="entry name" value="URIC ACID TRANSPORTER UACT"/>
    <property type="match status" value="1"/>
</dbReference>
<dbReference type="Proteomes" id="UP001597267">
    <property type="component" value="Unassembled WGS sequence"/>
</dbReference>
<dbReference type="NCBIfam" id="TIGR00801">
    <property type="entry name" value="ncs2"/>
    <property type="match status" value="1"/>
</dbReference>
<feature type="transmembrane region" description="Helical" evidence="8">
    <location>
        <begin position="174"/>
        <end position="191"/>
    </location>
</feature>
<accession>A0ABW4J6K7</accession>
<evidence type="ECO:0000256" key="8">
    <source>
        <dbReference type="SAM" id="Phobius"/>
    </source>
</evidence>
<sequence>MNEKKSGGLFNYDGKVSLGEVAPIGLQNVMAAIAGIITPGIMIAKATNLSAADTTLMIQISLVMAGIATLMQLFPIFGIFGARLPVILGSSFACMPILLVIGKDYGISDIFGATVVGSIAVILLGFAFKKIRFLFPPIVCGTVILSIGLSLFPVAIKYMAGGEGSANFGSAQNWLVAIVTFLVVFVLNYFSKGLLRLSSILIGMVVGYAFAFFLGMVNFDAVKSAGYFQIVEPLHFGMSFHAVPIITLTIVFIVEVVQSVGQFSATTTGAMGREATDKELSGAITGQGLAYLLGGFFGAVPVGTFGQNVGLTIDTKAVNKWILTFASGILIVAGFVPKLSSLLVTIPYAVIGGATLSVFSIIAMTGIKTIASAGLTSTNTGIVGLSLAAGIGVAQSPNSLQGFPEWVYTIFGSSEVILTTILAIVLNLVLNSVKDYQQGRKIKAKKEDVKAAPIRNHN</sequence>
<evidence type="ECO:0000313" key="10">
    <source>
        <dbReference type="Proteomes" id="UP001597267"/>
    </source>
</evidence>
<evidence type="ECO:0000256" key="3">
    <source>
        <dbReference type="ARBA" id="ARBA00022448"/>
    </source>
</evidence>
<feature type="transmembrane region" description="Helical" evidence="8">
    <location>
        <begin position="342"/>
        <end position="363"/>
    </location>
</feature>
<feature type="transmembrane region" description="Helical" evidence="8">
    <location>
        <begin position="80"/>
        <end position="101"/>
    </location>
</feature>
<keyword evidence="4" id="KW-1003">Cell membrane</keyword>
<feature type="transmembrane region" description="Helical" evidence="8">
    <location>
        <begin position="110"/>
        <end position="128"/>
    </location>
</feature>
<keyword evidence="5 8" id="KW-0812">Transmembrane</keyword>
<comment type="caution">
    <text evidence="9">The sequence shown here is derived from an EMBL/GenBank/DDBJ whole genome shotgun (WGS) entry which is preliminary data.</text>
</comment>
<feature type="transmembrane region" description="Helical" evidence="8">
    <location>
        <begin position="406"/>
        <end position="430"/>
    </location>
</feature>
<evidence type="ECO:0000256" key="1">
    <source>
        <dbReference type="ARBA" id="ARBA00004651"/>
    </source>
</evidence>
<evidence type="ECO:0000313" key="9">
    <source>
        <dbReference type="EMBL" id="MFD1670840.1"/>
    </source>
</evidence>
<evidence type="ECO:0000256" key="5">
    <source>
        <dbReference type="ARBA" id="ARBA00022692"/>
    </source>
</evidence>
<dbReference type="PANTHER" id="PTHR42810">
    <property type="entry name" value="PURINE PERMEASE C1399.01C-RELATED"/>
    <property type="match status" value="1"/>
</dbReference>
<keyword evidence="7 8" id="KW-0472">Membrane</keyword>
<feature type="transmembrane region" description="Helical" evidence="8">
    <location>
        <begin position="234"/>
        <end position="254"/>
    </location>
</feature>
<evidence type="ECO:0000256" key="7">
    <source>
        <dbReference type="ARBA" id="ARBA00023136"/>
    </source>
</evidence>
<feature type="transmembrane region" description="Helical" evidence="8">
    <location>
        <begin position="134"/>
        <end position="154"/>
    </location>
</feature>
<protein>
    <submittedName>
        <fullName evidence="9">Nucleobase:cation symporter-2 family protein</fullName>
    </submittedName>
</protein>
<dbReference type="EMBL" id="JBHTOP010000002">
    <property type="protein sequence ID" value="MFD1670840.1"/>
    <property type="molecule type" value="Genomic_DNA"/>
</dbReference>
<feature type="transmembrane region" description="Helical" evidence="8">
    <location>
        <begin position="370"/>
        <end position="394"/>
    </location>
</feature>
<gene>
    <name evidence="9" type="ORF">ACFQ5M_01880</name>
</gene>
<dbReference type="InterPro" id="IPR006042">
    <property type="entry name" value="Xan_ur_permease"/>
</dbReference>
<keyword evidence="10" id="KW-1185">Reference proteome</keyword>
<keyword evidence="6 8" id="KW-1133">Transmembrane helix</keyword>
<feature type="transmembrane region" description="Helical" evidence="8">
    <location>
        <begin position="197"/>
        <end position="222"/>
    </location>
</feature>
<keyword evidence="3" id="KW-0813">Transport</keyword>
<feature type="transmembrane region" description="Helical" evidence="8">
    <location>
        <begin position="56"/>
        <end position="74"/>
    </location>
</feature>
<organism evidence="9 10">
    <name type="scientific">Agrilactobacillus yilanensis</name>
    <dbReference type="NCBI Taxonomy" id="2485997"/>
    <lineage>
        <taxon>Bacteria</taxon>
        <taxon>Bacillati</taxon>
        <taxon>Bacillota</taxon>
        <taxon>Bacilli</taxon>
        <taxon>Lactobacillales</taxon>
        <taxon>Lactobacillaceae</taxon>
        <taxon>Agrilactobacillus</taxon>
    </lineage>
</organism>